<dbReference type="InterPro" id="IPR019489">
    <property type="entry name" value="Clp_ATPase_C"/>
</dbReference>
<dbReference type="Pfam" id="PF00004">
    <property type="entry name" value="AAA"/>
    <property type="match status" value="1"/>
</dbReference>
<keyword evidence="10" id="KW-0378">Hydrolase</keyword>
<dbReference type="InterPro" id="IPR028299">
    <property type="entry name" value="ClpA/B_CS2"/>
</dbReference>
<dbReference type="GO" id="GO:0006508">
    <property type="term" value="P:proteolysis"/>
    <property type="evidence" value="ECO:0007669"/>
    <property type="project" value="UniProtKB-KW"/>
</dbReference>
<reference evidence="10 11" key="1">
    <citation type="submission" date="2020-09" db="EMBL/GenBank/DDBJ databases">
        <title>Eikenella S3660 sp. nov., isolated from a throat swab.</title>
        <authorList>
            <person name="Buhl M."/>
        </authorList>
    </citation>
    <scope>NUCLEOTIDE SEQUENCE [LARGE SCALE GENOMIC DNA]</scope>
    <source>
        <strain evidence="10 11">S3360</strain>
    </source>
</reference>
<dbReference type="SMART" id="SM01086">
    <property type="entry name" value="ClpB_D2-small"/>
    <property type="match status" value="1"/>
</dbReference>
<dbReference type="PROSITE" id="PS00870">
    <property type="entry name" value="CLPAB_1"/>
    <property type="match status" value="1"/>
</dbReference>
<evidence type="ECO:0000256" key="5">
    <source>
        <dbReference type="ARBA" id="ARBA00023186"/>
    </source>
</evidence>
<accession>A0ABS0N8Z0</accession>
<dbReference type="PRINTS" id="PR00300">
    <property type="entry name" value="CLPPROTEASEA"/>
</dbReference>
<dbReference type="GO" id="GO:0005524">
    <property type="term" value="F:ATP binding"/>
    <property type="evidence" value="ECO:0007669"/>
    <property type="project" value="UniProtKB-KW"/>
</dbReference>
<keyword evidence="4 8" id="KW-0067">ATP-binding</keyword>
<dbReference type="PROSITE" id="PS51903">
    <property type="entry name" value="CLP_R"/>
    <property type="match status" value="1"/>
</dbReference>
<dbReference type="Pfam" id="PF17871">
    <property type="entry name" value="AAA_lid_9"/>
    <property type="match status" value="1"/>
</dbReference>
<name>A0ABS0N8Z0_9NEIS</name>
<evidence type="ECO:0000256" key="7">
    <source>
        <dbReference type="PROSITE-ProRule" id="PRU01251"/>
    </source>
</evidence>
<dbReference type="Pfam" id="PF07724">
    <property type="entry name" value="AAA_2"/>
    <property type="match status" value="1"/>
</dbReference>
<dbReference type="CDD" id="cd19499">
    <property type="entry name" value="RecA-like_ClpB_Hsp104-like"/>
    <property type="match status" value="1"/>
</dbReference>
<dbReference type="GO" id="GO:0008233">
    <property type="term" value="F:peptidase activity"/>
    <property type="evidence" value="ECO:0007669"/>
    <property type="project" value="UniProtKB-KW"/>
</dbReference>
<comment type="caution">
    <text evidence="10">The sequence shown here is derived from an EMBL/GenBank/DDBJ whole genome shotgun (WGS) entry which is preliminary data.</text>
</comment>
<keyword evidence="3 8" id="KW-0547">Nucleotide-binding</keyword>
<dbReference type="Gene3D" id="1.10.1780.10">
    <property type="entry name" value="Clp, N-terminal domain"/>
    <property type="match status" value="1"/>
</dbReference>
<protein>
    <submittedName>
        <fullName evidence="10">ATP-dependent Clp protease ATP-binding subunit ClpA</fullName>
    </submittedName>
</protein>
<evidence type="ECO:0000313" key="10">
    <source>
        <dbReference type="EMBL" id="MBH5328742.1"/>
    </source>
</evidence>
<dbReference type="InterPro" id="IPR004176">
    <property type="entry name" value="Clp_R_N"/>
</dbReference>
<comment type="function">
    <text evidence="6">Part of a stress-induced multi-chaperone system, it is involved in the recovery of the cell from heat-induced damage, in cooperation with DnaK, DnaJ and GrpE. Acts before DnaK, in the processing of protein aggregates. Protein binding stimulates the ATPase activity; ATP hydrolysis unfolds the denatured protein aggregates, which probably helps expose new hydrophobic binding sites on the surface of ClpB-bound aggregates, contributing to the solubilization and refolding of denatured protein aggregates by DnaK.</text>
</comment>
<dbReference type="PROSITE" id="PS00871">
    <property type="entry name" value="CLPAB_2"/>
    <property type="match status" value="1"/>
</dbReference>
<evidence type="ECO:0000256" key="2">
    <source>
        <dbReference type="ARBA" id="ARBA00022737"/>
    </source>
</evidence>
<gene>
    <name evidence="10" type="primary">clpA</name>
    <name evidence="10" type="ORF">H9Q10_03555</name>
</gene>
<evidence type="ECO:0000256" key="1">
    <source>
        <dbReference type="ARBA" id="ARBA00008675"/>
    </source>
</evidence>
<dbReference type="Proteomes" id="UP000768471">
    <property type="component" value="Unassembled WGS sequence"/>
</dbReference>
<dbReference type="Pfam" id="PF02861">
    <property type="entry name" value="Clp_N"/>
    <property type="match status" value="1"/>
</dbReference>
<dbReference type="EMBL" id="JACSGR010000002">
    <property type="protein sequence ID" value="MBH5328742.1"/>
    <property type="molecule type" value="Genomic_DNA"/>
</dbReference>
<dbReference type="InterPro" id="IPR003593">
    <property type="entry name" value="AAA+_ATPase"/>
</dbReference>
<proteinExistence type="inferred from homology"/>
<feature type="domain" description="Clp R" evidence="9">
    <location>
        <begin position="1"/>
        <end position="66"/>
    </location>
</feature>
<sequence>MLSKELESILQVIYADARSQRYEFIGIEHLLLSLMQESDEVRAVLKECGVNIPLLAEQLAISIEENTPILPEDSPDLGETQPTLGFQRVIQRAIVHVQSAGKRQVMPVDVLVALMSEKNSHAVYFLGLQAVGRSEILNFVAHGIVPERLDDTEKAEGEAEPDEEGENKPIRHALAKYTVNLNIEAREGRIDALVGRGMEMERLMQTLCRRRKNNPLLVGEAGVGKTALAEGLAYRLEQGDVPEALAGATVFALDMGSLLAGTKYRGDFEARIKAVLKELAKIEHSILFIDEIHTIIGAGSTTGSTMDASNLLKPALSKGHLRCIGATTYDEYRTIFAKDHALSRRFQKIDVAEPSVAETVEILKGLQPALESFHQIRFSQHALSAAAELSVRYLNDRFLPDKAIDLIDEAAAAQRILPGDKRRDVIEAAQIEEVVAKIARIPEQTVSKDDKEVLRHLERNLKNMVFGQDTAIEALAAAIKMSRSGLGQTEKPIGSFLFSGPTGVGKTEVARQLAYILGVPLQRFDMSEYMERHAVARLIGAPPGYVGFEQSGLLTEAVNKQPFCVLLLDEIEKAHPDVHNILLQIMDYGTLTDNNGRKTDFRNTIVIMTTNAGAESLSRPVLGFTRQRMSGDEGEALKKAFTPEFRNRLDAVISFAPLDNEIIAKVTDKFLIALEQQLLAKNVEAHFTTGLRSYLAEQGFDPQMGARPMQRLIQDKIRRVLADELLFGRLSKGGEVTIGYDTKGDKVTLSFSAAKTKRGKVVDAGS</sequence>
<dbReference type="InterPro" id="IPR001270">
    <property type="entry name" value="ClpA/B"/>
</dbReference>
<evidence type="ECO:0000256" key="8">
    <source>
        <dbReference type="RuleBase" id="RU004432"/>
    </source>
</evidence>
<dbReference type="InterPro" id="IPR027417">
    <property type="entry name" value="P-loop_NTPase"/>
</dbReference>
<dbReference type="Gene3D" id="1.10.8.60">
    <property type="match status" value="2"/>
</dbReference>
<dbReference type="SUPFAM" id="SSF52540">
    <property type="entry name" value="P-loop containing nucleoside triphosphate hydrolases"/>
    <property type="match status" value="2"/>
</dbReference>
<dbReference type="Pfam" id="PF10431">
    <property type="entry name" value="ClpB_D2-small"/>
    <property type="match status" value="1"/>
</dbReference>
<dbReference type="SMART" id="SM00382">
    <property type="entry name" value="AAA"/>
    <property type="match status" value="2"/>
</dbReference>
<dbReference type="InterPro" id="IPR013461">
    <property type="entry name" value="ClpA"/>
</dbReference>
<evidence type="ECO:0000256" key="4">
    <source>
        <dbReference type="ARBA" id="ARBA00022840"/>
    </source>
</evidence>
<dbReference type="PANTHER" id="PTHR11638">
    <property type="entry name" value="ATP-DEPENDENT CLP PROTEASE"/>
    <property type="match status" value="1"/>
</dbReference>
<dbReference type="SUPFAM" id="SSF81923">
    <property type="entry name" value="Double Clp-N motif"/>
    <property type="match status" value="1"/>
</dbReference>
<dbReference type="NCBIfam" id="TIGR02639">
    <property type="entry name" value="ClpA"/>
    <property type="match status" value="1"/>
</dbReference>
<keyword evidence="10" id="KW-0645">Protease</keyword>
<dbReference type="InterPro" id="IPR050130">
    <property type="entry name" value="ClpA_ClpB"/>
</dbReference>
<dbReference type="PANTHER" id="PTHR11638:SF111">
    <property type="entry name" value="ATP-DEPENDENT CLP PROTEASE ATP-BINDING SUBUNIT CLPA"/>
    <property type="match status" value="1"/>
</dbReference>
<dbReference type="Gene3D" id="3.40.50.300">
    <property type="entry name" value="P-loop containing nucleotide triphosphate hydrolases"/>
    <property type="match status" value="2"/>
</dbReference>
<dbReference type="RefSeq" id="WP_197902647.1">
    <property type="nucleotide sequence ID" value="NZ_JACSGR010000002.1"/>
</dbReference>
<dbReference type="InterPro" id="IPR041546">
    <property type="entry name" value="ClpA/ClpB_AAA_lid"/>
</dbReference>
<keyword evidence="5 8" id="KW-0143">Chaperone</keyword>
<dbReference type="InterPro" id="IPR003959">
    <property type="entry name" value="ATPase_AAA_core"/>
</dbReference>
<dbReference type="CDD" id="cd00009">
    <property type="entry name" value="AAA"/>
    <property type="match status" value="1"/>
</dbReference>
<evidence type="ECO:0000313" key="11">
    <source>
        <dbReference type="Proteomes" id="UP000768471"/>
    </source>
</evidence>
<evidence type="ECO:0000259" key="9">
    <source>
        <dbReference type="PROSITE" id="PS51903"/>
    </source>
</evidence>
<evidence type="ECO:0000256" key="3">
    <source>
        <dbReference type="ARBA" id="ARBA00022741"/>
    </source>
</evidence>
<dbReference type="InterPro" id="IPR036628">
    <property type="entry name" value="Clp_N_dom_sf"/>
</dbReference>
<dbReference type="InterPro" id="IPR018368">
    <property type="entry name" value="ClpA/B_CS1"/>
</dbReference>
<keyword evidence="11" id="KW-1185">Reference proteome</keyword>
<organism evidence="10 11">
    <name type="scientific">Eikenella glucosivorans</name>
    <dbReference type="NCBI Taxonomy" id="2766967"/>
    <lineage>
        <taxon>Bacteria</taxon>
        <taxon>Pseudomonadati</taxon>
        <taxon>Pseudomonadota</taxon>
        <taxon>Betaproteobacteria</taxon>
        <taxon>Neisseriales</taxon>
        <taxon>Neisseriaceae</taxon>
        <taxon>Eikenella</taxon>
    </lineage>
</organism>
<keyword evidence="2 7" id="KW-0677">Repeat</keyword>
<evidence type="ECO:0000256" key="6">
    <source>
        <dbReference type="ARBA" id="ARBA00025613"/>
    </source>
</evidence>
<comment type="similarity">
    <text evidence="1 8">Belongs to the ClpA/ClpB family.</text>
</comment>